<feature type="compositionally biased region" description="Polar residues" evidence="6">
    <location>
        <begin position="242"/>
        <end position="252"/>
    </location>
</feature>
<feature type="modified residue" description="4-aspartylphosphate" evidence="5">
    <location>
        <position position="54"/>
    </location>
</feature>
<reference evidence="9 10" key="1">
    <citation type="submission" date="2017-11" db="EMBL/GenBank/DDBJ databases">
        <title>Draft genome of actinobacteria isolated from guarana (Paullinia cupana (Mart.) Ducke.</title>
        <authorList>
            <person name="Siqueira K.A."/>
            <person name="Liotti R.G."/>
            <person name="Mendes T.A.O."/>
            <person name="Soares M.A."/>
        </authorList>
    </citation>
    <scope>NUCLEOTIDE SEQUENCE [LARGE SCALE GENOMIC DNA]</scope>
    <source>
        <strain evidence="9 10">193</strain>
    </source>
</reference>
<evidence type="ECO:0000256" key="3">
    <source>
        <dbReference type="ARBA" id="ARBA00023125"/>
    </source>
</evidence>
<keyword evidence="10" id="KW-1185">Reference proteome</keyword>
<comment type="caution">
    <text evidence="9">The sequence shown here is derived from an EMBL/GenBank/DDBJ whole genome shotgun (WGS) entry which is preliminary data.</text>
</comment>
<dbReference type="InterPro" id="IPR016032">
    <property type="entry name" value="Sig_transdc_resp-reg_C-effctor"/>
</dbReference>
<evidence type="ECO:0000259" key="7">
    <source>
        <dbReference type="PROSITE" id="PS50043"/>
    </source>
</evidence>
<dbReference type="InterPro" id="IPR001789">
    <property type="entry name" value="Sig_transdc_resp-reg_receiver"/>
</dbReference>
<proteinExistence type="predicted"/>
<dbReference type="Gene3D" id="3.40.50.2300">
    <property type="match status" value="1"/>
</dbReference>
<dbReference type="EMBL" id="PENI01000016">
    <property type="protein sequence ID" value="RMB83451.1"/>
    <property type="molecule type" value="Genomic_DNA"/>
</dbReference>
<feature type="region of interest" description="Disordered" evidence="6">
    <location>
        <begin position="226"/>
        <end position="260"/>
    </location>
</feature>
<dbReference type="CDD" id="cd06170">
    <property type="entry name" value="LuxR_C_like"/>
    <property type="match status" value="1"/>
</dbReference>
<dbReference type="PROSITE" id="PS50110">
    <property type="entry name" value="RESPONSE_REGULATORY"/>
    <property type="match status" value="1"/>
</dbReference>
<dbReference type="CDD" id="cd17535">
    <property type="entry name" value="REC_NarL-like"/>
    <property type="match status" value="1"/>
</dbReference>
<organism evidence="9 10">
    <name type="scientific">Streptomyces shenzhenensis</name>
    <dbReference type="NCBI Taxonomy" id="943815"/>
    <lineage>
        <taxon>Bacteria</taxon>
        <taxon>Bacillati</taxon>
        <taxon>Actinomycetota</taxon>
        <taxon>Actinomycetes</taxon>
        <taxon>Kitasatosporales</taxon>
        <taxon>Streptomycetaceae</taxon>
        <taxon>Streptomyces</taxon>
    </lineage>
</organism>
<keyword evidence="3 9" id="KW-0238">DNA-binding</keyword>
<evidence type="ECO:0000256" key="5">
    <source>
        <dbReference type="PROSITE-ProRule" id="PRU00169"/>
    </source>
</evidence>
<accession>A0A3M0I1F4</accession>
<protein>
    <submittedName>
        <fullName evidence="9">DNA-binding response regulator</fullName>
    </submittedName>
</protein>
<dbReference type="InterPro" id="IPR011006">
    <property type="entry name" value="CheY-like_superfamily"/>
</dbReference>
<feature type="domain" description="HTH luxR-type" evidence="7">
    <location>
        <begin position="155"/>
        <end position="220"/>
    </location>
</feature>
<dbReference type="SUPFAM" id="SSF52172">
    <property type="entry name" value="CheY-like"/>
    <property type="match status" value="1"/>
</dbReference>
<evidence type="ECO:0000313" key="10">
    <source>
        <dbReference type="Proteomes" id="UP000270471"/>
    </source>
</evidence>
<dbReference type="Pfam" id="PF00072">
    <property type="entry name" value="Response_reg"/>
    <property type="match status" value="1"/>
</dbReference>
<dbReference type="InterPro" id="IPR058245">
    <property type="entry name" value="NreC/VraR/RcsB-like_REC"/>
</dbReference>
<evidence type="ECO:0000256" key="1">
    <source>
        <dbReference type="ARBA" id="ARBA00022553"/>
    </source>
</evidence>
<dbReference type="InterPro" id="IPR039420">
    <property type="entry name" value="WalR-like"/>
</dbReference>
<dbReference type="SMART" id="SM00448">
    <property type="entry name" value="REC"/>
    <property type="match status" value="1"/>
</dbReference>
<dbReference type="OrthoDB" id="9808843at2"/>
<evidence type="ECO:0000259" key="8">
    <source>
        <dbReference type="PROSITE" id="PS50110"/>
    </source>
</evidence>
<keyword evidence="2" id="KW-0805">Transcription regulation</keyword>
<dbReference type="RefSeq" id="WP_121891806.1">
    <property type="nucleotide sequence ID" value="NZ_PENI01000016.1"/>
</dbReference>
<dbReference type="SUPFAM" id="SSF46894">
    <property type="entry name" value="C-terminal effector domain of the bipartite response regulators"/>
    <property type="match status" value="1"/>
</dbReference>
<dbReference type="Pfam" id="PF00196">
    <property type="entry name" value="GerE"/>
    <property type="match status" value="1"/>
</dbReference>
<dbReference type="PROSITE" id="PS50043">
    <property type="entry name" value="HTH_LUXR_2"/>
    <property type="match status" value="1"/>
</dbReference>
<dbReference type="PANTHER" id="PTHR43214">
    <property type="entry name" value="TWO-COMPONENT RESPONSE REGULATOR"/>
    <property type="match status" value="1"/>
</dbReference>
<evidence type="ECO:0000256" key="2">
    <source>
        <dbReference type="ARBA" id="ARBA00023015"/>
    </source>
</evidence>
<dbReference type="GO" id="GO:0000160">
    <property type="term" value="P:phosphorelay signal transduction system"/>
    <property type="evidence" value="ECO:0007669"/>
    <property type="project" value="InterPro"/>
</dbReference>
<dbReference type="InterPro" id="IPR000792">
    <property type="entry name" value="Tscrpt_reg_LuxR_C"/>
</dbReference>
<dbReference type="SMART" id="SM00421">
    <property type="entry name" value="HTH_LUXR"/>
    <property type="match status" value="1"/>
</dbReference>
<dbReference type="GO" id="GO:0006355">
    <property type="term" value="P:regulation of DNA-templated transcription"/>
    <property type="evidence" value="ECO:0007669"/>
    <property type="project" value="InterPro"/>
</dbReference>
<evidence type="ECO:0000256" key="6">
    <source>
        <dbReference type="SAM" id="MobiDB-lite"/>
    </source>
</evidence>
<gene>
    <name evidence="9" type="ORF">CTZ28_24170</name>
</gene>
<dbReference type="GO" id="GO:0003677">
    <property type="term" value="F:DNA binding"/>
    <property type="evidence" value="ECO:0007669"/>
    <property type="project" value="UniProtKB-KW"/>
</dbReference>
<dbReference type="AlphaFoldDB" id="A0A3M0I1F4"/>
<dbReference type="PANTHER" id="PTHR43214:SF24">
    <property type="entry name" value="TRANSCRIPTIONAL REGULATORY PROTEIN NARL-RELATED"/>
    <property type="match status" value="1"/>
</dbReference>
<dbReference type="Proteomes" id="UP000270471">
    <property type="component" value="Unassembled WGS sequence"/>
</dbReference>
<name>A0A3M0I1F4_9ACTN</name>
<keyword evidence="1 5" id="KW-0597">Phosphoprotein</keyword>
<feature type="domain" description="Response regulatory" evidence="8">
    <location>
        <begin position="3"/>
        <end position="119"/>
    </location>
</feature>
<keyword evidence="4" id="KW-0804">Transcription</keyword>
<dbReference type="PROSITE" id="PS00622">
    <property type="entry name" value="HTH_LUXR_1"/>
    <property type="match status" value="1"/>
</dbReference>
<evidence type="ECO:0000256" key="4">
    <source>
        <dbReference type="ARBA" id="ARBA00023163"/>
    </source>
</evidence>
<dbReference type="PRINTS" id="PR00038">
    <property type="entry name" value="HTHLUXR"/>
</dbReference>
<sequence length="260" mass="28680">MTTVLIVDDQTLQRLGFRMLLEAQPDMTVVGEAAQGHDAVRMTAELRPDVVLMDVRMPGLNGIEATRRIVDSGGRSRVLVLTTFDLDEYAYEALRAGAAGFFLKDARPEELVVGIRAVAAGDCVISPSLTHRLIDAFTTARSHQHPCSPRLTREQQHRLAELTEREREVLSAVATGWSNTEIAAALHLAESTVKSHVSRILAKIDVRDRVQAVIFAYDVGLVRPNRSRVPQPARHAGHPQVLPSTAQRQPATSRRADRHP</sequence>
<evidence type="ECO:0000313" key="9">
    <source>
        <dbReference type="EMBL" id="RMB83451.1"/>
    </source>
</evidence>